<feature type="transmembrane region" description="Helical" evidence="2">
    <location>
        <begin position="141"/>
        <end position="160"/>
    </location>
</feature>
<reference evidence="4" key="1">
    <citation type="journal article" date="2019" name="Int. J. Syst. Evol. Microbiol.">
        <title>The Global Catalogue of Microorganisms (GCM) 10K type strain sequencing project: providing services to taxonomists for standard genome sequencing and annotation.</title>
        <authorList>
            <consortium name="The Broad Institute Genomics Platform"/>
            <consortium name="The Broad Institute Genome Sequencing Center for Infectious Disease"/>
            <person name="Wu L."/>
            <person name="Ma J."/>
        </authorList>
    </citation>
    <scope>NUCLEOTIDE SEQUENCE [LARGE SCALE GENOMIC DNA]</scope>
    <source>
        <strain evidence="4">JCM 14323</strain>
    </source>
</reference>
<feature type="transmembrane region" description="Helical" evidence="2">
    <location>
        <begin position="37"/>
        <end position="55"/>
    </location>
</feature>
<feature type="transmembrane region" description="Helical" evidence="2">
    <location>
        <begin position="167"/>
        <end position="189"/>
    </location>
</feature>
<keyword evidence="4" id="KW-1185">Reference proteome</keyword>
<feature type="transmembrane region" description="Helical" evidence="2">
    <location>
        <begin position="115"/>
        <end position="135"/>
    </location>
</feature>
<protein>
    <recommendedName>
        <fullName evidence="5">O-antigen ligase domain-containing protein</fullName>
    </recommendedName>
</protein>
<feature type="transmembrane region" description="Helical" evidence="2">
    <location>
        <begin position="447"/>
        <end position="465"/>
    </location>
</feature>
<evidence type="ECO:0008006" key="5">
    <source>
        <dbReference type="Google" id="ProtNLM"/>
    </source>
</evidence>
<feature type="region of interest" description="Disordered" evidence="1">
    <location>
        <begin position="474"/>
        <end position="496"/>
    </location>
</feature>
<organism evidence="3 4">
    <name type="scientific">Agromyces salentinus</name>
    <dbReference type="NCBI Taxonomy" id="269421"/>
    <lineage>
        <taxon>Bacteria</taxon>
        <taxon>Bacillati</taxon>
        <taxon>Actinomycetota</taxon>
        <taxon>Actinomycetes</taxon>
        <taxon>Micrococcales</taxon>
        <taxon>Microbacteriaceae</taxon>
        <taxon>Agromyces</taxon>
    </lineage>
</organism>
<keyword evidence="2" id="KW-0472">Membrane</keyword>
<feature type="transmembrane region" description="Helical" evidence="2">
    <location>
        <begin position="84"/>
        <end position="103"/>
    </location>
</feature>
<feature type="transmembrane region" description="Helical" evidence="2">
    <location>
        <begin position="60"/>
        <end position="78"/>
    </location>
</feature>
<evidence type="ECO:0000313" key="3">
    <source>
        <dbReference type="EMBL" id="GAA1838286.1"/>
    </source>
</evidence>
<feature type="transmembrane region" description="Helical" evidence="2">
    <location>
        <begin position="423"/>
        <end position="441"/>
    </location>
</feature>
<sequence>MTRRPRRTLGVGATTAVWAGVGALVAAAATPLMLIAPPLIAVVVGGFVLVALAAFMPKAFAFAALCTIILSTLAQTFLGSGGSLADEAVIMLALVAFSTRRLVTERRLVALPGMWWFLAFIVIGMLSAVIGSVSISTSVQAMFLAVKGLVFAFALAQLRWNVEDVKVLVRLGAIAGGVLVVTAVANLVAPGPWSQLVANRPPFAIVNGIPALQGPFQHPAAFGRLSSILAVGVLSYRLLVRRTWVSAVLLGLSSAMALLTFQVKSIVSLLSTMGLLLLRYGGPVRYLAILAFGPLVAMLVAPPLFELVGGDVEIYIVQESARSLITTGSLQVAADHFPWGAGFGRYGSFYASLYYSPEYVNLGFEDVYGLGRGEDGMFLNDTQWPAILGETGWFGAACFAIGIIAVFVSLVRRTSADEHRLVRWLRVAGIAWLFLIIVESVGAPVFVSAPAFPFAFAAAGVIASFRDQAHRSGLRERHAEPPAPSPSVAPRVESLA</sequence>
<accession>A0ABP4Z5G8</accession>
<feature type="transmembrane region" description="Helical" evidence="2">
    <location>
        <begin position="284"/>
        <end position="305"/>
    </location>
</feature>
<evidence type="ECO:0000256" key="1">
    <source>
        <dbReference type="SAM" id="MobiDB-lite"/>
    </source>
</evidence>
<keyword evidence="2" id="KW-0812">Transmembrane</keyword>
<evidence type="ECO:0000313" key="4">
    <source>
        <dbReference type="Proteomes" id="UP001501746"/>
    </source>
</evidence>
<proteinExistence type="predicted"/>
<dbReference type="RefSeq" id="WP_157427410.1">
    <property type="nucleotide sequence ID" value="NZ_BAAANK010000006.1"/>
</dbReference>
<name>A0ABP4Z5G8_9MICO</name>
<keyword evidence="2" id="KW-1133">Transmembrane helix</keyword>
<dbReference type="EMBL" id="BAAANK010000006">
    <property type="protein sequence ID" value="GAA1838286.1"/>
    <property type="molecule type" value="Genomic_DNA"/>
</dbReference>
<gene>
    <name evidence="3" type="ORF">GCM10009750_24790</name>
</gene>
<dbReference type="Proteomes" id="UP001501746">
    <property type="component" value="Unassembled WGS sequence"/>
</dbReference>
<evidence type="ECO:0000256" key="2">
    <source>
        <dbReference type="SAM" id="Phobius"/>
    </source>
</evidence>
<feature type="transmembrane region" description="Helical" evidence="2">
    <location>
        <begin position="392"/>
        <end position="411"/>
    </location>
</feature>
<comment type="caution">
    <text evidence="3">The sequence shown here is derived from an EMBL/GenBank/DDBJ whole genome shotgun (WGS) entry which is preliminary data.</text>
</comment>